<dbReference type="STRING" id="1387353.BSF38_00214"/>
<dbReference type="InterPro" id="IPR039315">
    <property type="entry name" value="CheW"/>
</dbReference>
<dbReference type="OrthoDB" id="21913at2"/>
<dbReference type="AlphaFoldDB" id="A0A1U7CIN9"/>
<dbReference type="RefSeq" id="WP_076350511.1">
    <property type="nucleotide sequence ID" value="NZ_CP019082.1"/>
</dbReference>
<dbReference type="InterPro" id="IPR002545">
    <property type="entry name" value="CheW-lke_dom"/>
</dbReference>
<evidence type="ECO:0000259" key="2">
    <source>
        <dbReference type="PROSITE" id="PS50851"/>
    </source>
</evidence>
<evidence type="ECO:0000256" key="1">
    <source>
        <dbReference type="SAM" id="MobiDB-lite"/>
    </source>
</evidence>
<proteinExistence type="predicted"/>
<organism evidence="3 4">
    <name type="scientific">Paludisphaera borealis</name>
    <dbReference type="NCBI Taxonomy" id="1387353"/>
    <lineage>
        <taxon>Bacteria</taxon>
        <taxon>Pseudomonadati</taxon>
        <taxon>Planctomycetota</taxon>
        <taxon>Planctomycetia</taxon>
        <taxon>Isosphaerales</taxon>
        <taxon>Isosphaeraceae</taxon>
        <taxon>Paludisphaera</taxon>
    </lineage>
</organism>
<gene>
    <name evidence="3" type="ORF">BSF38_00214</name>
</gene>
<evidence type="ECO:0000313" key="4">
    <source>
        <dbReference type="Proteomes" id="UP000186309"/>
    </source>
</evidence>
<reference evidence="4" key="1">
    <citation type="submission" date="2016-12" db="EMBL/GenBank/DDBJ databases">
        <title>Comparative genomics of four Isosphaeraceae planctomycetes: a common pool of plasmids and glycoside hydrolase genes.</title>
        <authorList>
            <person name="Ivanova A."/>
        </authorList>
    </citation>
    <scope>NUCLEOTIDE SEQUENCE [LARGE SCALE GENOMIC DNA]</scope>
    <source>
        <strain evidence="4">PX4</strain>
    </source>
</reference>
<dbReference type="SUPFAM" id="SSF50341">
    <property type="entry name" value="CheW-like"/>
    <property type="match status" value="1"/>
</dbReference>
<protein>
    <recommendedName>
        <fullName evidence="2">CheW-like domain-containing protein</fullName>
    </recommendedName>
</protein>
<dbReference type="PANTHER" id="PTHR22617">
    <property type="entry name" value="CHEMOTAXIS SENSOR HISTIDINE KINASE-RELATED"/>
    <property type="match status" value="1"/>
</dbReference>
<dbReference type="Proteomes" id="UP000186309">
    <property type="component" value="Chromosome"/>
</dbReference>
<dbReference type="PROSITE" id="PS50851">
    <property type="entry name" value="CHEW"/>
    <property type="match status" value="1"/>
</dbReference>
<dbReference type="InterPro" id="IPR036061">
    <property type="entry name" value="CheW-like_dom_sf"/>
</dbReference>
<keyword evidence="4" id="KW-1185">Reference proteome</keyword>
<dbReference type="KEGG" id="pbor:BSF38_00214"/>
<name>A0A1U7CIN9_9BACT</name>
<dbReference type="EMBL" id="CP019082">
    <property type="protein sequence ID" value="APW58810.1"/>
    <property type="molecule type" value="Genomic_DNA"/>
</dbReference>
<feature type="region of interest" description="Disordered" evidence="1">
    <location>
        <begin position="85"/>
        <end position="104"/>
    </location>
</feature>
<dbReference type="GO" id="GO:0006935">
    <property type="term" value="P:chemotaxis"/>
    <property type="evidence" value="ECO:0007669"/>
    <property type="project" value="InterPro"/>
</dbReference>
<dbReference type="SMART" id="SM00260">
    <property type="entry name" value="CheW"/>
    <property type="match status" value="1"/>
</dbReference>
<dbReference type="PANTHER" id="PTHR22617:SF43">
    <property type="entry name" value="PROTEIN PILI"/>
    <property type="match status" value="1"/>
</dbReference>
<dbReference type="GO" id="GO:0007165">
    <property type="term" value="P:signal transduction"/>
    <property type="evidence" value="ECO:0007669"/>
    <property type="project" value="InterPro"/>
</dbReference>
<sequence>MLLLTFQAAGQLYAVDAARIVEVVPRVNLRPLPHAPAFLAGVFEYRGDVVSVVDLGVLLGADPSSDRLNTRIILVDRAAPASTDVAEECDAEASSGPSSRASKPRRRSLLGLIAEQVSDLSSVDPETLIASPVQLPRAPYLGRLAETEHGMAQLITVEKVLEESLAG</sequence>
<dbReference type="GO" id="GO:0005829">
    <property type="term" value="C:cytosol"/>
    <property type="evidence" value="ECO:0007669"/>
    <property type="project" value="TreeGrafter"/>
</dbReference>
<feature type="domain" description="CheW-like" evidence="2">
    <location>
        <begin position="1"/>
        <end position="166"/>
    </location>
</feature>
<evidence type="ECO:0000313" key="3">
    <source>
        <dbReference type="EMBL" id="APW58810.1"/>
    </source>
</evidence>
<accession>A0A1U7CIN9</accession>
<dbReference type="Gene3D" id="2.40.50.180">
    <property type="entry name" value="CheA-289, Domain 4"/>
    <property type="match status" value="1"/>
</dbReference>
<dbReference type="Gene3D" id="2.30.30.40">
    <property type="entry name" value="SH3 Domains"/>
    <property type="match status" value="1"/>
</dbReference>
<dbReference type="Pfam" id="PF01584">
    <property type="entry name" value="CheW"/>
    <property type="match status" value="1"/>
</dbReference>